<organism evidence="3 4">
    <name type="scientific">Lentinula guzmanii</name>
    <dbReference type="NCBI Taxonomy" id="2804957"/>
    <lineage>
        <taxon>Eukaryota</taxon>
        <taxon>Fungi</taxon>
        <taxon>Dikarya</taxon>
        <taxon>Basidiomycota</taxon>
        <taxon>Agaricomycotina</taxon>
        <taxon>Agaricomycetes</taxon>
        <taxon>Agaricomycetidae</taxon>
        <taxon>Agaricales</taxon>
        <taxon>Marasmiineae</taxon>
        <taxon>Omphalotaceae</taxon>
        <taxon>Lentinula</taxon>
    </lineage>
</organism>
<dbReference type="AlphaFoldDB" id="A0AA38N620"/>
<sequence>MRPLNSQAQSMSSIELTDVDLVANLVHRQGRELLKVRRDLEDSKNLYNTALDAVFASKACVEDAMKSSSLLQLRLTSLNKDLADLQAEHQATLTELETAYMDLRAVVGLFNPGLEQPATILVPSNPSSEESMDDYTSLSSEELVNDIFTDEEHVEEREDHPNERESKPLFVENPCIVAVKSMAPMEEPLAPVAGESDKVSGVNLDNSGKKTDMPVPLQDGVGLMSGDYNESISQSNGTNVVNSLSQLEPSSVLTTSAAAESQGDSNAPCASASSNVAPSDLTSSSSSSIMVLASPVTPVLHSPSTAANNSKSMGLEASSAQFKQSDGIVTPAPTATSVLVTAAPQAPGLNSTNTSIAPQGQSSPVSILALNPYLQSTAVSIVSPAPKATATLAPNISSNAVAPKSNAISSSISSGSPSSSLIGTILSTALLAPVCTNLSSRTNQAIRDLCEKAIGPPDKVNYIIIKTSEAFLARPLSQNQLFISVSQSAKNKSPNLIRFESRWKGHILLQNSAAKRLYYLGEYQSEASCKIASNEFTSLPEETKKYVLHLARSRSETDIKNNERMLLSMDKDDGIYISRTELRFISVSNTVQVSLRDEAKKRGFV</sequence>
<feature type="region of interest" description="Disordered" evidence="2">
    <location>
        <begin position="252"/>
        <end position="283"/>
    </location>
</feature>
<keyword evidence="1" id="KW-0175">Coiled coil</keyword>
<gene>
    <name evidence="3" type="ORF">DFJ43DRAFT_1046529</name>
</gene>
<evidence type="ECO:0000313" key="4">
    <source>
        <dbReference type="Proteomes" id="UP001176059"/>
    </source>
</evidence>
<feature type="compositionally biased region" description="Polar residues" evidence="2">
    <location>
        <begin position="252"/>
        <end position="265"/>
    </location>
</feature>
<dbReference type="EMBL" id="JANVFO010000001">
    <property type="protein sequence ID" value="KAJ3737822.1"/>
    <property type="molecule type" value="Genomic_DNA"/>
</dbReference>
<evidence type="ECO:0000256" key="1">
    <source>
        <dbReference type="SAM" id="Coils"/>
    </source>
</evidence>
<name>A0AA38N620_9AGAR</name>
<reference evidence="3" key="1">
    <citation type="submission" date="2022-08" db="EMBL/GenBank/DDBJ databases">
        <authorList>
            <consortium name="DOE Joint Genome Institute"/>
            <person name="Min B."/>
            <person name="Sierra-Patev S."/>
            <person name="Naranjo-Ortiz M."/>
            <person name="Looney B."/>
            <person name="Konkel Z."/>
            <person name="Slot J.C."/>
            <person name="Sakamoto Y."/>
            <person name="Steenwyk J.L."/>
            <person name="Rokas A."/>
            <person name="Carro J."/>
            <person name="Camarero S."/>
            <person name="Ferreira P."/>
            <person name="Molpeceres G."/>
            <person name="Ruiz-duenas F.J."/>
            <person name="Serrano A."/>
            <person name="Henrissat B."/>
            <person name="Drula E."/>
            <person name="Hughes K.W."/>
            <person name="Mata J.L."/>
            <person name="Ishikawa N.K."/>
            <person name="Vargas-Isla R."/>
            <person name="Ushijima S."/>
            <person name="Smith C.A."/>
            <person name="Ahrendt S."/>
            <person name="Andreopoulos W."/>
            <person name="He G."/>
            <person name="LaButti K."/>
            <person name="Lipzen A."/>
            <person name="Ng V."/>
            <person name="Riley R."/>
            <person name="Sandor L."/>
            <person name="Barry K."/>
            <person name="Martinez A.T."/>
            <person name="Xiao Y."/>
            <person name="Gibbons J.G."/>
            <person name="Terashima K."/>
            <person name="Hibbett D.S."/>
            <person name="Grigoriev I.V."/>
        </authorList>
    </citation>
    <scope>NUCLEOTIDE SEQUENCE</scope>
    <source>
        <strain evidence="3">ET3784</strain>
    </source>
</reference>
<evidence type="ECO:0000256" key="2">
    <source>
        <dbReference type="SAM" id="MobiDB-lite"/>
    </source>
</evidence>
<accession>A0AA38N620</accession>
<reference evidence="3" key="2">
    <citation type="journal article" date="2023" name="Proc. Natl. Acad. Sci. U.S.A.">
        <title>A global phylogenomic analysis of the shiitake genus Lentinula.</title>
        <authorList>
            <person name="Sierra-Patev S."/>
            <person name="Min B."/>
            <person name="Naranjo-Ortiz M."/>
            <person name="Looney B."/>
            <person name="Konkel Z."/>
            <person name="Slot J.C."/>
            <person name="Sakamoto Y."/>
            <person name="Steenwyk J.L."/>
            <person name="Rokas A."/>
            <person name="Carro J."/>
            <person name="Camarero S."/>
            <person name="Ferreira P."/>
            <person name="Molpeceres G."/>
            <person name="Ruiz-Duenas F.J."/>
            <person name="Serrano A."/>
            <person name="Henrissat B."/>
            <person name="Drula E."/>
            <person name="Hughes K.W."/>
            <person name="Mata J.L."/>
            <person name="Ishikawa N.K."/>
            <person name="Vargas-Isla R."/>
            <person name="Ushijima S."/>
            <person name="Smith C.A."/>
            <person name="Donoghue J."/>
            <person name="Ahrendt S."/>
            <person name="Andreopoulos W."/>
            <person name="He G."/>
            <person name="LaButti K."/>
            <person name="Lipzen A."/>
            <person name="Ng V."/>
            <person name="Riley R."/>
            <person name="Sandor L."/>
            <person name="Barry K."/>
            <person name="Martinez A.T."/>
            <person name="Xiao Y."/>
            <person name="Gibbons J.G."/>
            <person name="Terashima K."/>
            <person name="Grigoriev I.V."/>
            <person name="Hibbett D."/>
        </authorList>
    </citation>
    <scope>NUCLEOTIDE SEQUENCE</scope>
    <source>
        <strain evidence="3">ET3784</strain>
    </source>
</reference>
<feature type="compositionally biased region" description="Polar residues" evidence="2">
    <location>
        <begin position="228"/>
        <end position="237"/>
    </location>
</feature>
<protein>
    <submittedName>
        <fullName evidence="3">Uncharacterized protein</fullName>
    </submittedName>
</protein>
<feature type="compositionally biased region" description="Polar residues" evidence="2">
    <location>
        <begin position="271"/>
        <end position="282"/>
    </location>
</feature>
<feature type="coiled-coil region" evidence="1">
    <location>
        <begin position="68"/>
        <end position="95"/>
    </location>
</feature>
<evidence type="ECO:0000313" key="3">
    <source>
        <dbReference type="EMBL" id="KAJ3737822.1"/>
    </source>
</evidence>
<keyword evidence="4" id="KW-1185">Reference proteome</keyword>
<comment type="caution">
    <text evidence="3">The sequence shown here is derived from an EMBL/GenBank/DDBJ whole genome shotgun (WGS) entry which is preliminary data.</text>
</comment>
<dbReference type="Proteomes" id="UP001176059">
    <property type="component" value="Unassembled WGS sequence"/>
</dbReference>
<proteinExistence type="predicted"/>
<feature type="region of interest" description="Disordered" evidence="2">
    <location>
        <begin position="205"/>
        <end position="237"/>
    </location>
</feature>